<dbReference type="InterPro" id="IPR000276">
    <property type="entry name" value="GPCR_Rhodpsn"/>
</dbReference>
<dbReference type="AlphaFoldDB" id="A0A8S9ZRW9"/>
<proteinExistence type="predicted"/>
<evidence type="ECO:0000313" key="7">
    <source>
        <dbReference type="Proteomes" id="UP000605970"/>
    </source>
</evidence>
<dbReference type="SUPFAM" id="SSF81321">
    <property type="entry name" value="Family A G protein-coupled receptor-like"/>
    <property type="match status" value="1"/>
</dbReference>
<dbReference type="SMART" id="SM01381">
    <property type="entry name" value="7TM_GPCR_Srsx"/>
    <property type="match status" value="1"/>
</dbReference>
<reference evidence="6" key="1">
    <citation type="journal article" date="2020" name="Ecol. Evol.">
        <title>Genome structure and content of the rice root-knot nematode (Meloidogyne graminicola).</title>
        <authorList>
            <person name="Phan N.T."/>
            <person name="Danchin E.G.J."/>
            <person name="Klopp C."/>
            <person name="Perfus-Barbeoch L."/>
            <person name="Kozlowski D.K."/>
            <person name="Koutsovoulos G.D."/>
            <person name="Lopez-Roques C."/>
            <person name="Bouchez O."/>
            <person name="Zahm M."/>
            <person name="Besnard G."/>
            <person name="Bellafiore S."/>
        </authorList>
    </citation>
    <scope>NUCLEOTIDE SEQUENCE</scope>
    <source>
        <strain evidence="6">VN-18</strain>
    </source>
</reference>
<evidence type="ECO:0000256" key="4">
    <source>
        <dbReference type="ARBA" id="ARBA00023136"/>
    </source>
</evidence>
<dbReference type="GO" id="GO:0016020">
    <property type="term" value="C:membrane"/>
    <property type="evidence" value="ECO:0007669"/>
    <property type="project" value="UniProtKB-SubCell"/>
</dbReference>
<evidence type="ECO:0000256" key="3">
    <source>
        <dbReference type="ARBA" id="ARBA00022989"/>
    </source>
</evidence>
<feature type="transmembrane region" description="Helical" evidence="5">
    <location>
        <begin position="58"/>
        <end position="82"/>
    </location>
</feature>
<accession>A0A8S9ZRW9</accession>
<dbReference type="OrthoDB" id="5886420at2759"/>
<keyword evidence="7" id="KW-1185">Reference proteome</keyword>
<dbReference type="InterPro" id="IPR047130">
    <property type="entry name" value="7TM_GPCR_Srsx_nematod"/>
</dbReference>
<evidence type="ECO:0008006" key="8">
    <source>
        <dbReference type="Google" id="ProtNLM"/>
    </source>
</evidence>
<evidence type="ECO:0000256" key="5">
    <source>
        <dbReference type="SAM" id="Phobius"/>
    </source>
</evidence>
<gene>
    <name evidence="6" type="ORF">Mgra_00004572</name>
</gene>
<dbReference type="InterPro" id="IPR019424">
    <property type="entry name" value="7TM_GPCR_Srsx"/>
</dbReference>
<dbReference type="Proteomes" id="UP000605970">
    <property type="component" value="Unassembled WGS sequence"/>
</dbReference>
<dbReference type="Pfam" id="PF10320">
    <property type="entry name" value="7TM_GPCR_Srsx"/>
    <property type="match status" value="1"/>
</dbReference>
<evidence type="ECO:0000256" key="1">
    <source>
        <dbReference type="ARBA" id="ARBA00004370"/>
    </source>
</evidence>
<feature type="transmembrane region" description="Helical" evidence="5">
    <location>
        <begin position="177"/>
        <end position="202"/>
    </location>
</feature>
<dbReference type="Gene3D" id="1.20.1070.10">
    <property type="entry name" value="Rhodopsin 7-helix transmembrane proteins"/>
    <property type="match status" value="1"/>
</dbReference>
<organism evidence="6 7">
    <name type="scientific">Meloidogyne graminicola</name>
    <dbReference type="NCBI Taxonomy" id="189291"/>
    <lineage>
        <taxon>Eukaryota</taxon>
        <taxon>Metazoa</taxon>
        <taxon>Ecdysozoa</taxon>
        <taxon>Nematoda</taxon>
        <taxon>Chromadorea</taxon>
        <taxon>Rhabditida</taxon>
        <taxon>Tylenchina</taxon>
        <taxon>Tylenchomorpha</taxon>
        <taxon>Tylenchoidea</taxon>
        <taxon>Meloidogynidae</taxon>
        <taxon>Meloidogyninae</taxon>
        <taxon>Meloidogyne</taxon>
    </lineage>
</organism>
<comment type="caution">
    <text evidence="6">The sequence shown here is derived from an EMBL/GenBank/DDBJ whole genome shotgun (WGS) entry which is preliminary data.</text>
</comment>
<feature type="transmembrane region" description="Helical" evidence="5">
    <location>
        <begin position="88"/>
        <end position="113"/>
    </location>
</feature>
<comment type="subcellular location">
    <subcellularLocation>
        <location evidence="1">Membrane</location>
    </subcellularLocation>
</comment>
<feature type="transmembrane region" description="Helical" evidence="5">
    <location>
        <begin position="214"/>
        <end position="234"/>
    </location>
</feature>
<dbReference type="PANTHER" id="PTHR23360:SF5">
    <property type="entry name" value="G-PROTEIN COUPLED RECEPTORS FAMILY 1 PROFILE DOMAIN-CONTAINING PROTEIN"/>
    <property type="match status" value="1"/>
</dbReference>
<keyword evidence="2 5" id="KW-0812">Transmembrane</keyword>
<dbReference type="PANTHER" id="PTHR23360">
    <property type="entry name" value="G-PROTEIN COUPLED RECEPTORS FAMILY 1 PROFILE DOMAIN-CONTAINING PROTEIN-RELATED"/>
    <property type="match status" value="1"/>
</dbReference>
<sequence length="314" mass="35603">MHFEDIFINMSVDPRQSPLARAIWIVNASVDQIGTVLFSCLIIATIKQKRLHNPCQILVGIYAFCSLLTKLQILLPFFVFILPGSGKIPRIVCALVQILPIGGCQNVFTLMFVIGIDRMLGMYSFKNGKKYLIILYSLSLSFPLVFLAYVIRSLIQNPFLQVQCFSQDILGVDGRSIILSAQLVFNFLTLGCYVIMFFKLVYDHKTGKMCSIRKSIYVSLAIIMGIQIFGYMFSLTAFNLLNLIYSNFTDEQSQIIKCIINIASSLSSSAEVPAMFIVSSEHRLAMKEEFSWFFRHFSSDKNTSKIFTLTNKML</sequence>
<dbReference type="EMBL" id="JABEBT010000035">
    <property type="protein sequence ID" value="KAF7635992.1"/>
    <property type="molecule type" value="Genomic_DNA"/>
</dbReference>
<protein>
    <recommendedName>
        <fullName evidence="8">G_PROTEIN_RECEP_F1_2 domain-containing protein</fullName>
    </recommendedName>
</protein>
<feature type="transmembrane region" description="Helical" evidence="5">
    <location>
        <begin position="22"/>
        <end position="46"/>
    </location>
</feature>
<evidence type="ECO:0000256" key="2">
    <source>
        <dbReference type="ARBA" id="ARBA00022692"/>
    </source>
</evidence>
<keyword evidence="4 5" id="KW-0472">Membrane</keyword>
<evidence type="ECO:0000313" key="6">
    <source>
        <dbReference type="EMBL" id="KAF7635992.1"/>
    </source>
</evidence>
<name>A0A8S9ZRW9_9BILA</name>
<keyword evidence="3 5" id="KW-1133">Transmembrane helix</keyword>
<dbReference type="GO" id="GO:0004930">
    <property type="term" value="F:G protein-coupled receptor activity"/>
    <property type="evidence" value="ECO:0007669"/>
    <property type="project" value="InterPro"/>
</dbReference>
<feature type="transmembrane region" description="Helical" evidence="5">
    <location>
        <begin position="133"/>
        <end position="151"/>
    </location>
</feature>